<name>A0ABV6IL75_9PROT</name>
<keyword evidence="1" id="KW-0472">Membrane</keyword>
<organism evidence="2 3">
    <name type="scientific">Muricoccus vinaceus</name>
    <dbReference type="NCBI Taxonomy" id="424704"/>
    <lineage>
        <taxon>Bacteria</taxon>
        <taxon>Pseudomonadati</taxon>
        <taxon>Pseudomonadota</taxon>
        <taxon>Alphaproteobacteria</taxon>
        <taxon>Acetobacterales</taxon>
        <taxon>Roseomonadaceae</taxon>
        <taxon>Muricoccus</taxon>
    </lineage>
</organism>
<reference evidence="2 3" key="1">
    <citation type="submission" date="2024-09" db="EMBL/GenBank/DDBJ databases">
        <authorList>
            <person name="Sun Q."/>
            <person name="Mori K."/>
        </authorList>
    </citation>
    <scope>NUCLEOTIDE SEQUENCE [LARGE SCALE GENOMIC DNA]</scope>
    <source>
        <strain evidence="2 3">CCM 7468</strain>
    </source>
</reference>
<protein>
    <submittedName>
        <fullName evidence="2">Uncharacterized protein</fullName>
    </submittedName>
</protein>
<evidence type="ECO:0000313" key="3">
    <source>
        <dbReference type="Proteomes" id="UP001589789"/>
    </source>
</evidence>
<proteinExistence type="predicted"/>
<evidence type="ECO:0000256" key="1">
    <source>
        <dbReference type="SAM" id="Phobius"/>
    </source>
</evidence>
<evidence type="ECO:0000313" key="2">
    <source>
        <dbReference type="EMBL" id="MFC0384366.1"/>
    </source>
</evidence>
<dbReference type="Proteomes" id="UP001589789">
    <property type="component" value="Unassembled WGS sequence"/>
</dbReference>
<accession>A0ABV6IL75</accession>
<dbReference type="EMBL" id="JBHLVZ010000002">
    <property type="protein sequence ID" value="MFC0384366.1"/>
    <property type="molecule type" value="Genomic_DNA"/>
</dbReference>
<keyword evidence="1" id="KW-0812">Transmembrane</keyword>
<feature type="transmembrane region" description="Helical" evidence="1">
    <location>
        <begin position="22"/>
        <end position="46"/>
    </location>
</feature>
<sequence>MPRHPACYPKDDIPDGVPMPTLLAILCGGALMFAVAMLLVFLAVVLGG</sequence>
<dbReference type="RefSeq" id="WP_377048417.1">
    <property type="nucleotide sequence ID" value="NZ_JBHLVZ010000002.1"/>
</dbReference>
<comment type="caution">
    <text evidence="2">The sequence shown here is derived from an EMBL/GenBank/DDBJ whole genome shotgun (WGS) entry which is preliminary data.</text>
</comment>
<keyword evidence="3" id="KW-1185">Reference proteome</keyword>
<gene>
    <name evidence="2" type="ORF">ACFFIC_02230</name>
</gene>
<keyword evidence="1" id="KW-1133">Transmembrane helix</keyword>